<proteinExistence type="predicted"/>
<dbReference type="Proteomes" id="UP001500742">
    <property type="component" value="Unassembled WGS sequence"/>
</dbReference>
<dbReference type="Pfam" id="PF01531">
    <property type="entry name" value="Glyco_transf_11"/>
    <property type="match status" value="1"/>
</dbReference>
<sequence>MVAVTIDCRLGNQLFQYAFIKALSLKLDTPFFLNESVEKFIVEDYFELSGYRPWLNKYFRIYFKIRHSLLKSLQSVAIGQYNKEEYLTLTNDQIYQGYFQSEAFFNDIIVDISRYIKVKKRHIKIFNEKYSQVFSNRRVVAVHIRRGDYLDLNNWWAENLGSSDLTLPISYYQHCLAQIPDIAACQVIFVSDDIAFVKSAFAHIPGALFAGDDLITDFQLLLNADICILSQSTFSWWAAYLNPKSDKKIFCPRYWLGFKIKKEYPVAIIPPEWIQVEFSI</sequence>
<dbReference type="RefSeq" id="WP_259087620.1">
    <property type="nucleotide sequence ID" value="NZ_BAAAZC010000019.1"/>
</dbReference>
<comment type="caution">
    <text evidence="3">The sequence shown here is derived from an EMBL/GenBank/DDBJ whole genome shotgun (WGS) entry which is preliminary data.</text>
</comment>
<gene>
    <name evidence="3" type="ORF">GCM10022210_27260</name>
</gene>
<protein>
    <submittedName>
        <fullName evidence="3">Alpha-1,2-fucosyltransferase</fullName>
    </submittedName>
</protein>
<keyword evidence="1" id="KW-0328">Glycosyltransferase</keyword>
<dbReference type="PANTHER" id="PTHR11927">
    <property type="entry name" value="GALACTOSIDE 2-L-FUCOSYLTRANSFERASE"/>
    <property type="match status" value="1"/>
</dbReference>
<keyword evidence="4" id="KW-1185">Reference proteome</keyword>
<dbReference type="PANTHER" id="PTHR11927:SF9">
    <property type="entry name" value="L-FUCOSYLTRANSFERASE"/>
    <property type="match status" value="1"/>
</dbReference>
<reference evidence="4" key="1">
    <citation type="journal article" date="2019" name="Int. J. Syst. Evol. Microbiol.">
        <title>The Global Catalogue of Microorganisms (GCM) 10K type strain sequencing project: providing services to taxonomists for standard genome sequencing and annotation.</title>
        <authorList>
            <consortium name="The Broad Institute Genomics Platform"/>
            <consortium name="The Broad Institute Genome Sequencing Center for Infectious Disease"/>
            <person name="Wu L."/>
            <person name="Ma J."/>
        </authorList>
    </citation>
    <scope>NUCLEOTIDE SEQUENCE [LARGE SCALE GENOMIC DNA]</scope>
    <source>
        <strain evidence="4">JCM 16601</strain>
    </source>
</reference>
<dbReference type="InterPro" id="IPR002516">
    <property type="entry name" value="Glyco_trans_11"/>
</dbReference>
<keyword evidence="2" id="KW-0808">Transferase</keyword>
<dbReference type="SUPFAM" id="SSF56726">
    <property type="entry name" value="DNA topoisomerase IV, alpha subunit"/>
    <property type="match status" value="1"/>
</dbReference>
<accession>A0ABP7Q312</accession>
<evidence type="ECO:0000313" key="4">
    <source>
        <dbReference type="Proteomes" id="UP001500742"/>
    </source>
</evidence>
<dbReference type="CDD" id="cd11301">
    <property type="entry name" value="Fut1_Fut2_like"/>
    <property type="match status" value="1"/>
</dbReference>
<evidence type="ECO:0000256" key="1">
    <source>
        <dbReference type="ARBA" id="ARBA00022676"/>
    </source>
</evidence>
<organism evidence="3 4">
    <name type="scientific">Mucilaginibacter dorajii</name>
    <dbReference type="NCBI Taxonomy" id="692994"/>
    <lineage>
        <taxon>Bacteria</taxon>
        <taxon>Pseudomonadati</taxon>
        <taxon>Bacteroidota</taxon>
        <taxon>Sphingobacteriia</taxon>
        <taxon>Sphingobacteriales</taxon>
        <taxon>Sphingobacteriaceae</taxon>
        <taxon>Mucilaginibacter</taxon>
    </lineage>
</organism>
<dbReference type="InterPro" id="IPR036078">
    <property type="entry name" value="Spo11/TopoVI_A_sf"/>
</dbReference>
<dbReference type="EMBL" id="BAAAZC010000019">
    <property type="protein sequence ID" value="GAA3975353.1"/>
    <property type="molecule type" value="Genomic_DNA"/>
</dbReference>
<name>A0ABP7Q312_9SPHI</name>
<evidence type="ECO:0000256" key="2">
    <source>
        <dbReference type="ARBA" id="ARBA00022679"/>
    </source>
</evidence>
<evidence type="ECO:0000313" key="3">
    <source>
        <dbReference type="EMBL" id="GAA3975353.1"/>
    </source>
</evidence>